<gene>
    <name evidence="3" type="ORF">HKD42_10045</name>
</gene>
<evidence type="ECO:0000313" key="4">
    <source>
        <dbReference type="Proteomes" id="UP000561181"/>
    </source>
</evidence>
<sequence length="203" mass="21227">MITIIRNAAPAAILFLAACSSGPAEPPALTGDAWTVDDTASKLSYVSIKQDQFAETNSFERVSGTLSADGAANIAIDLASVSTGVDIRNERMRDVFFVVADNPTANITAQIDPSLFAKLGVGESASTVLDGTLSLNGIGAPFQANVTVTRAGPDRVLAVSDKPVIVEASQFELAERLTQLQELAGLSSITPTVPVTFSLVFKR</sequence>
<dbReference type="Proteomes" id="UP000561181">
    <property type="component" value="Unassembled WGS sequence"/>
</dbReference>
<dbReference type="PIRSF" id="PIRSF029811">
    <property type="entry name" value="UCP029811"/>
    <property type="match status" value="1"/>
</dbReference>
<reference evidence="3 4" key="1">
    <citation type="submission" date="2020-04" db="EMBL/GenBank/DDBJ databases">
        <authorList>
            <person name="Liu A."/>
        </authorList>
    </citation>
    <scope>NUCLEOTIDE SEQUENCE [LARGE SCALE GENOMIC DNA]</scope>
    <source>
        <strain evidence="3 4">RZ02</strain>
    </source>
</reference>
<comment type="caution">
    <text evidence="3">The sequence shown here is derived from an EMBL/GenBank/DDBJ whole genome shotgun (WGS) entry which is preliminary data.</text>
</comment>
<keyword evidence="4" id="KW-1185">Reference proteome</keyword>
<dbReference type="Pfam" id="PF04264">
    <property type="entry name" value="YceI"/>
    <property type="match status" value="1"/>
</dbReference>
<evidence type="ECO:0000259" key="2">
    <source>
        <dbReference type="SMART" id="SM00867"/>
    </source>
</evidence>
<accession>A0A848QFJ2</accession>
<dbReference type="SMART" id="SM00867">
    <property type="entry name" value="YceI"/>
    <property type="match status" value="1"/>
</dbReference>
<dbReference type="InterPro" id="IPR027016">
    <property type="entry name" value="UCP029811"/>
</dbReference>
<organism evidence="3 4">
    <name type="scientific">Pontixanthobacter rizhaonensis</name>
    <dbReference type="NCBI Taxonomy" id="2730337"/>
    <lineage>
        <taxon>Bacteria</taxon>
        <taxon>Pseudomonadati</taxon>
        <taxon>Pseudomonadota</taxon>
        <taxon>Alphaproteobacteria</taxon>
        <taxon>Sphingomonadales</taxon>
        <taxon>Erythrobacteraceae</taxon>
        <taxon>Pontixanthobacter</taxon>
    </lineage>
</organism>
<feature type="chain" id="PRO_5032516672" evidence="1">
    <location>
        <begin position="25"/>
        <end position="203"/>
    </location>
</feature>
<dbReference type="RefSeq" id="WP_170012974.1">
    <property type="nucleotide sequence ID" value="NZ_JABCRE010000003.1"/>
</dbReference>
<dbReference type="InterPro" id="IPR007372">
    <property type="entry name" value="Lipid/polyisoprenoid-bd_YceI"/>
</dbReference>
<protein>
    <submittedName>
        <fullName evidence="3">YceI family protein</fullName>
    </submittedName>
</protein>
<dbReference type="PANTHER" id="PTHR34406">
    <property type="entry name" value="PROTEIN YCEI"/>
    <property type="match status" value="1"/>
</dbReference>
<dbReference type="PROSITE" id="PS51257">
    <property type="entry name" value="PROKAR_LIPOPROTEIN"/>
    <property type="match status" value="1"/>
</dbReference>
<feature type="domain" description="Lipid/polyisoprenoid-binding YceI-like" evidence="2">
    <location>
        <begin position="33"/>
        <end position="202"/>
    </location>
</feature>
<dbReference type="InterPro" id="IPR036761">
    <property type="entry name" value="TTHA0802/YceI-like_sf"/>
</dbReference>
<dbReference type="EMBL" id="JABCRE010000003">
    <property type="protein sequence ID" value="NMW32401.1"/>
    <property type="molecule type" value="Genomic_DNA"/>
</dbReference>
<proteinExistence type="predicted"/>
<dbReference type="SUPFAM" id="SSF101874">
    <property type="entry name" value="YceI-like"/>
    <property type="match status" value="1"/>
</dbReference>
<name>A0A848QFJ2_9SPHN</name>
<feature type="signal peptide" evidence="1">
    <location>
        <begin position="1"/>
        <end position="24"/>
    </location>
</feature>
<dbReference type="Gene3D" id="2.40.128.110">
    <property type="entry name" value="Lipid/polyisoprenoid-binding, YceI-like"/>
    <property type="match status" value="1"/>
</dbReference>
<dbReference type="AlphaFoldDB" id="A0A848QFJ2"/>
<keyword evidence="1" id="KW-0732">Signal</keyword>
<dbReference type="PANTHER" id="PTHR34406:SF1">
    <property type="entry name" value="PROTEIN YCEI"/>
    <property type="match status" value="1"/>
</dbReference>
<evidence type="ECO:0000313" key="3">
    <source>
        <dbReference type="EMBL" id="NMW32401.1"/>
    </source>
</evidence>
<evidence type="ECO:0000256" key="1">
    <source>
        <dbReference type="SAM" id="SignalP"/>
    </source>
</evidence>